<keyword evidence="3" id="KW-1185">Reference proteome</keyword>
<protein>
    <submittedName>
        <fullName evidence="2">Uncharacterized protein</fullName>
    </submittedName>
</protein>
<dbReference type="AlphaFoldDB" id="A0A166I922"/>
<dbReference type="EMBL" id="KV417562">
    <property type="protein sequence ID" value="KZP19571.1"/>
    <property type="molecule type" value="Genomic_DNA"/>
</dbReference>
<accession>A0A166I922</accession>
<feature type="compositionally biased region" description="Acidic residues" evidence="1">
    <location>
        <begin position="1"/>
        <end position="11"/>
    </location>
</feature>
<evidence type="ECO:0000313" key="3">
    <source>
        <dbReference type="Proteomes" id="UP000076532"/>
    </source>
</evidence>
<sequence>MHGSEDEEDYFSDSSSEYSEDSGSDDGQAESKAQKVPSQSQPRCLALSTPRAVVQGHFHRSVNILFSHVMPPRPQYRYWIPGSGPARLVPPISISLRFPKREPVKQRERSGGRSKLWKSWTRQDLEKSRAISSAV</sequence>
<organism evidence="2 3">
    <name type="scientific">Athelia psychrophila</name>
    <dbReference type="NCBI Taxonomy" id="1759441"/>
    <lineage>
        <taxon>Eukaryota</taxon>
        <taxon>Fungi</taxon>
        <taxon>Dikarya</taxon>
        <taxon>Basidiomycota</taxon>
        <taxon>Agaricomycotina</taxon>
        <taxon>Agaricomycetes</taxon>
        <taxon>Agaricomycetidae</taxon>
        <taxon>Atheliales</taxon>
        <taxon>Atheliaceae</taxon>
        <taxon>Athelia</taxon>
    </lineage>
</organism>
<feature type="compositionally biased region" description="Basic and acidic residues" evidence="1">
    <location>
        <begin position="100"/>
        <end position="111"/>
    </location>
</feature>
<reference evidence="2 3" key="1">
    <citation type="journal article" date="2016" name="Mol. Biol. Evol.">
        <title>Comparative Genomics of Early-Diverging Mushroom-Forming Fungi Provides Insights into the Origins of Lignocellulose Decay Capabilities.</title>
        <authorList>
            <person name="Nagy L.G."/>
            <person name="Riley R."/>
            <person name="Tritt A."/>
            <person name="Adam C."/>
            <person name="Daum C."/>
            <person name="Floudas D."/>
            <person name="Sun H."/>
            <person name="Yadav J.S."/>
            <person name="Pangilinan J."/>
            <person name="Larsson K.H."/>
            <person name="Matsuura K."/>
            <person name="Barry K."/>
            <person name="Labutti K."/>
            <person name="Kuo R."/>
            <person name="Ohm R.A."/>
            <person name="Bhattacharya S.S."/>
            <person name="Shirouzu T."/>
            <person name="Yoshinaga Y."/>
            <person name="Martin F.M."/>
            <person name="Grigoriev I.V."/>
            <person name="Hibbett D.S."/>
        </authorList>
    </citation>
    <scope>NUCLEOTIDE SEQUENCE [LARGE SCALE GENOMIC DNA]</scope>
    <source>
        <strain evidence="2 3">CBS 109695</strain>
    </source>
</reference>
<feature type="region of interest" description="Disordered" evidence="1">
    <location>
        <begin position="100"/>
        <end position="135"/>
    </location>
</feature>
<evidence type="ECO:0000313" key="2">
    <source>
        <dbReference type="EMBL" id="KZP19571.1"/>
    </source>
</evidence>
<evidence type="ECO:0000256" key="1">
    <source>
        <dbReference type="SAM" id="MobiDB-lite"/>
    </source>
</evidence>
<feature type="compositionally biased region" description="Acidic residues" evidence="1">
    <location>
        <begin position="18"/>
        <end position="28"/>
    </location>
</feature>
<name>A0A166I922_9AGAM</name>
<feature type="region of interest" description="Disordered" evidence="1">
    <location>
        <begin position="1"/>
        <end position="47"/>
    </location>
</feature>
<dbReference type="Proteomes" id="UP000076532">
    <property type="component" value="Unassembled WGS sequence"/>
</dbReference>
<proteinExistence type="predicted"/>
<gene>
    <name evidence="2" type="ORF">FIBSPDRAFT_892542</name>
</gene>